<protein>
    <recommendedName>
        <fullName evidence="6">G-protein coupled receptors family 1 profile domain-containing protein</fullName>
    </recommendedName>
</protein>
<feature type="transmembrane region" description="Helical" evidence="1">
    <location>
        <begin position="264"/>
        <end position="285"/>
    </location>
</feature>
<reference evidence="2 4" key="1">
    <citation type="submission" date="2017-12" db="EMBL/GenBank/DDBJ databases">
        <title>Integrating genomic resources of turbot (Scophthalmus maximus) in depth evaluation of genetic and physical mapping variation across individuals.</title>
        <authorList>
            <person name="Martinez P."/>
        </authorList>
    </citation>
    <scope>NUCLEOTIDE SEQUENCE [LARGE SCALE GENOMIC DNA]</scope>
</reference>
<dbReference type="SUPFAM" id="SSF81321">
    <property type="entry name" value="Family A G protein-coupled receptor-like"/>
    <property type="match status" value="1"/>
</dbReference>
<evidence type="ECO:0008006" key="6">
    <source>
        <dbReference type="Google" id="ProtNLM"/>
    </source>
</evidence>
<evidence type="ECO:0000313" key="2">
    <source>
        <dbReference type="EMBL" id="AWO97297.1"/>
    </source>
</evidence>
<feature type="transmembrane region" description="Helical" evidence="1">
    <location>
        <begin position="186"/>
        <end position="211"/>
    </location>
</feature>
<dbReference type="EMBL" id="VEVO01000016">
    <property type="protein sequence ID" value="KAF0028923.1"/>
    <property type="molecule type" value="Genomic_DNA"/>
</dbReference>
<feature type="transmembrane region" description="Helical" evidence="1">
    <location>
        <begin position="39"/>
        <end position="61"/>
    </location>
</feature>
<keyword evidence="1" id="KW-0472">Membrane</keyword>
<proteinExistence type="predicted"/>
<accession>A0A2U9B0B2</accession>
<keyword evidence="4" id="KW-1185">Reference proteome</keyword>
<keyword evidence="1" id="KW-1133">Transmembrane helix</keyword>
<evidence type="ECO:0000313" key="4">
    <source>
        <dbReference type="Proteomes" id="UP000246464"/>
    </source>
</evidence>
<feature type="transmembrane region" description="Helical" evidence="1">
    <location>
        <begin position="81"/>
        <end position="104"/>
    </location>
</feature>
<keyword evidence="1" id="KW-0812">Transmembrane</keyword>
<name>A0A2U9B0B2_SCOMX</name>
<dbReference type="Proteomes" id="UP000438429">
    <property type="component" value="Unassembled WGS sequence"/>
</dbReference>
<organism evidence="2 4">
    <name type="scientific">Scophthalmus maximus</name>
    <name type="common">Turbot</name>
    <name type="synonym">Psetta maxima</name>
    <dbReference type="NCBI Taxonomy" id="52904"/>
    <lineage>
        <taxon>Eukaryota</taxon>
        <taxon>Metazoa</taxon>
        <taxon>Chordata</taxon>
        <taxon>Craniata</taxon>
        <taxon>Vertebrata</taxon>
        <taxon>Euteleostomi</taxon>
        <taxon>Actinopterygii</taxon>
        <taxon>Neopterygii</taxon>
        <taxon>Teleostei</taxon>
        <taxon>Neoteleostei</taxon>
        <taxon>Acanthomorphata</taxon>
        <taxon>Carangaria</taxon>
        <taxon>Pleuronectiformes</taxon>
        <taxon>Pleuronectoidei</taxon>
        <taxon>Scophthalmidae</taxon>
        <taxon>Scophthalmus</taxon>
    </lineage>
</organism>
<feature type="transmembrane region" description="Helical" evidence="1">
    <location>
        <begin position="116"/>
        <end position="139"/>
    </location>
</feature>
<feature type="transmembrane region" description="Helical" evidence="1">
    <location>
        <begin position="231"/>
        <end position="252"/>
    </location>
</feature>
<feature type="transmembrane region" description="Helical" evidence="1">
    <location>
        <begin position="160"/>
        <end position="180"/>
    </location>
</feature>
<evidence type="ECO:0000256" key="1">
    <source>
        <dbReference type="SAM" id="Phobius"/>
    </source>
</evidence>
<reference evidence="3 5" key="2">
    <citation type="submission" date="2019-06" db="EMBL/GenBank/DDBJ databases">
        <title>Draft genomes of female and male turbot (Scophthalmus maximus).</title>
        <authorList>
            <person name="Xu H."/>
            <person name="Xu X.-W."/>
            <person name="Shao C."/>
            <person name="Chen S."/>
        </authorList>
    </citation>
    <scope>NUCLEOTIDE SEQUENCE [LARGE SCALE GENOMIC DNA]</scope>
    <source>
        <strain evidence="3">Ysfricsl-2016a</strain>
        <tissue evidence="3">Blood</tissue>
    </source>
</reference>
<dbReference type="EMBL" id="CP026244">
    <property type="protein sequence ID" value="AWO97297.1"/>
    <property type="molecule type" value="Genomic_DNA"/>
</dbReference>
<dbReference type="Proteomes" id="UP000246464">
    <property type="component" value="Chromosome 2"/>
</dbReference>
<evidence type="ECO:0000313" key="3">
    <source>
        <dbReference type="EMBL" id="KAF0028923.1"/>
    </source>
</evidence>
<sequence length="306" mass="34470">MSANTSSNISFPVLCYSDSTVYPEFFMCLERNSVGASLFLAYTATNLLILPLYFLVLWMGFCRRRREGSAASETTSHSDFITYNLVTMEIICVLGFLFSCSANFVCRPWMMITGYFLSAAIFPAQTLFHCLTCVERYMAVVHPIAYLKLGKSGRVRVRNISLVCVWLLNMGVSGVILLYFPRFPAVIYFSLNAIIIIIVSFCSISVLNRFWNVGGRRERIDRTKQRAYQNILFITGTLVMRSSGLAVTSTIFVLQSENENNQCVALICGNWLYLPSSLVLPLLFLHRAGALACFSRNTSTAENYMT</sequence>
<dbReference type="Gene3D" id="1.20.1070.10">
    <property type="entry name" value="Rhodopsin 7-helix transmembrane proteins"/>
    <property type="match status" value="1"/>
</dbReference>
<gene>
    <name evidence="3" type="ORF">F2P81_018028</name>
    <name evidence="2" type="ORF">SMAX5B_004453</name>
</gene>
<evidence type="ECO:0000313" key="5">
    <source>
        <dbReference type="Proteomes" id="UP000438429"/>
    </source>
</evidence>
<dbReference type="AlphaFoldDB" id="A0A2U9B0B2"/>